<proteinExistence type="predicted"/>
<dbReference type="Proteomes" id="UP000694287">
    <property type="component" value="Unassembled WGS sequence"/>
</dbReference>
<gene>
    <name evidence="2" type="ORF">I4I81_21165</name>
</gene>
<comment type="caution">
    <text evidence="2">The sequence shown here is derived from an EMBL/GenBank/DDBJ whole genome shotgun (WGS) entry which is preliminary data.</text>
</comment>
<protein>
    <submittedName>
        <fullName evidence="2">Uncharacterized protein</fullName>
    </submittedName>
</protein>
<sequence length="240" mass="24423">MRPPVVVGVAPGVGTSTLAAALHGVDGGVIGGDPVDVLVCRVDSFALAAAVGAPVLAVVADRPPRLDRFGAVVAVPDIAAWHGLDAPEVAGLLAVAPPHRPARLVPYIDALLEIASAVVASGALGHPSRPVVMDGPRPTPVALPVAPPAAPPPVAGRATRLPAAPAVPVPARAVERPLWRGLQAVQREPVLLRAPTAPPVPVHRWTGTPPVPVSGRPLRLRAEGPSRDLDDDALESMRTG</sequence>
<evidence type="ECO:0000313" key="2">
    <source>
        <dbReference type="EMBL" id="MBW0136760.1"/>
    </source>
</evidence>
<keyword evidence="3" id="KW-1185">Reference proteome</keyword>
<dbReference type="RefSeq" id="WP_218616281.1">
    <property type="nucleotide sequence ID" value="NZ_JADQDK010000001.1"/>
</dbReference>
<organism evidence="2 3">
    <name type="scientific">Pseudonocardia abyssalis</name>
    <dbReference type="NCBI Taxonomy" id="2792008"/>
    <lineage>
        <taxon>Bacteria</taxon>
        <taxon>Bacillati</taxon>
        <taxon>Actinomycetota</taxon>
        <taxon>Actinomycetes</taxon>
        <taxon>Pseudonocardiales</taxon>
        <taxon>Pseudonocardiaceae</taxon>
        <taxon>Pseudonocardia</taxon>
    </lineage>
</organism>
<evidence type="ECO:0000313" key="3">
    <source>
        <dbReference type="Proteomes" id="UP000694287"/>
    </source>
</evidence>
<feature type="region of interest" description="Disordered" evidence="1">
    <location>
        <begin position="196"/>
        <end position="240"/>
    </location>
</feature>
<accession>A0ABS6UWX1</accession>
<reference evidence="2 3" key="1">
    <citation type="submission" date="2020-11" db="EMBL/GenBank/DDBJ databases">
        <title>Pseudonocardia abyssalis sp. nov. and Pseudonocardia oceani sp. nov., description and phylogenomic analysis of two novel actinomycetes isolated from the deep Southern Ocean.</title>
        <authorList>
            <person name="Parra J."/>
        </authorList>
    </citation>
    <scope>NUCLEOTIDE SEQUENCE [LARGE SCALE GENOMIC DNA]</scope>
    <source>
        <strain evidence="2 3">KRD-168</strain>
    </source>
</reference>
<name>A0ABS6UWX1_9PSEU</name>
<evidence type="ECO:0000256" key="1">
    <source>
        <dbReference type="SAM" id="MobiDB-lite"/>
    </source>
</evidence>
<dbReference type="EMBL" id="JADQDK010000001">
    <property type="protein sequence ID" value="MBW0136760.1"/>
    <property type="molecule type" value="Genomic_DNA"/>
</dbReference>